<dbReference type="Pfam" id="PF10055">
    <property type="entry name" value="DUF2292"/>
    <property type="match status" value="1"/>
</dbReference>
<sequence>MTKAANKPAVKSEEVISGEVLEKIEQSFQGMLHGTITLIIQDSRIIQLEKHEKIRLV</sequence>
<organism evidence="1 2">
    <name type="scientific">Anaerospora hongkongensis</name>
    <dbReference type="NCBI Taxonomy" id="244830"/>
    <lineage>
        <taxon>Bacteria</taxon>
        <taxon>Bacillati</taxon>
        <taxon>Bacillota</taxon>
        <taxon>Negativicutes</taxon>
        <taxon>Selenomonadales</taxon>
        <taxon>Sporomusaceae</taxon>
        <taxon>Anaerospora</taxon>
    </lineage>
</organism>
<dbReference type="EMBL" id="SLUI01000003">
    <property type="protein sequence ID" value="TCL38663.1"/>
    <property type="molecule type" value="Genomic_DNA"/>
</dbReference>
<name>A0A4R1Q019_9FIRM</name>
<accession>A0A4R1Q019</accession>
<keyword evidence="2" id="KW-1185">Reference proteome</keyword>
<dbReference type="AlphaFoldDB" id="A0A4R1Q019"/>
<dbReference type="InterPro" id="IPR018743">
    <property type="entry name" value="DUF2292"/>
</dbReference>
<dbReference type="RefSeq" id="WP_243650448.1">
    <property type="nucleotide sequence ID" value="NZ_DAIMLW010000417.1"/>
</dbReference>
<gene>
    <name evidence="1" type="ORF">EV210_103138</name>
</gene>
<protein>
    <recommendedName>
        <fullName evidence="3">DUF2292 domain-containing protein</fullName>
    </recommendedName>
</protein>
<reference evidence="1 2" key="1">
    <citation type="submission" date="2019-03" db="EMBL/GenBank/DDBJ databases">
        <title>Genomic Encyclopedia of Type Strains, Phase IV (KMG-IV): sequencing the most valuable type-strain genomes for metagenomic binning, comparative biology and taxonomic classification.</title>
        <authorList>
            <person name="Goeker M."/>
        </authorList>
    </citation>
    <scope>NUCLEOTIDE SEQUENCE [LARGE SCALE GENOMIC DNA]</scope>
    <source>
        <strain evidence="1 2">DSM 15969</strain>
    </source>
</reference>
<proteinExistence type="predicted"/>
<dbReference type="Proteomes" id="UP000295063">
    <property type="component" value="Unassembled WGS sequence"/>
</dbReference>
<comment type="caution">
    <text evidence="1">The sequence shown here is derived from an EMBL/GenBank/DDBJ whole genome shotgun (WGS) entry which is preliminary data.</text>
</comment>
<evidence type="ECO:0000313" key="2">
    <source>
        <dbReference type="Proteomes" id="UP000295063"/>
    </source>
</evidence>
<evidence type="ECO:0000313" key="1">
    <source>
        <dbReference type="EMBL" id="TCL38663.1"/>
    </source>
</evidence>
<evidence type="ECO:0008006" key="3">
    <source>
        <dbReference type="Google" id="ProtNLM"/>
    </source>
</evidence>